<dbReference type="SUPFAM" id="SSF47005">
    <property type="entry name" value="Peripheral subunit-binding domain of 2-oxo acid dehydrogenase complex"/>
    <property type="match status" value="1"/>
</dbReference>
<evidence type="ECO:0000256" key="9">
    <source>
        <dbReference type="ARBA" id="ARBA00051775"/>
    </source>
</evidence>
<dbReference type="InterPro" id="IPR003016">
    <property type="entry name" value="2-oxoA_DH_lipoyl-BS"/>
</dbReference>
<name>A0AAN8S7I6_POLSC</name>
<dbReference type="GO" id="GO:0031405">
    <property type="term" value="F:lipoic acid binding"/>
    <property type="evidence" value="ECO:0007669"/>
    <property type="project" value="TreeGrafter"/>
</dbReference>
<evidence type="ECO:0000313" key="14">
    <source>
        <dbReference type="EMBL" id="KAK6634621.1"/>
    </source>
</evidence>
<dbReference type="FunFam" id="2.40.50.100:FF:000013">
    <property type="entry name" value="Dihydrolipoamide acetyltransferase component of pyruvate dehydrogenase complex"/>
    <property type="match status" value="1"/>
</dbReference>
<dbReference type="GO" id="GO:0016407">
    <property type="term" value="F:acetyltransferase activity"/>
    <property type="evidence" value="ECO:0007669"/>
    <property type="project" value="TreeGrafter"/>
</dbReference>
<protein>
    <recommendedName>
        <fullName evidence="10">Dihydrolipoamide acetyltransferase component of pyruvate dehydrogenase complex</fullName>
        <ecNumber evidence="10">2.3.1.-</ecNumber>
    </recommendedName>
</protein>
<evidence type="ECO:0000259" key="13">
    <source>
        <dbReference type="PROSITE" id="PS51826"/>
    </source>
</evidence>
<dbReference type="EMBL" id="JAWJWE010000005">
    <property type="protein sequence ID" value="KAK6634621.1"/>
    <property type="molecule type" value="Genomic_DNA"/>
</dbReference>
<evidence type="ECO:0000256" key="7">
    <source>
        <dbReference type="ARBA" id="ARBA00023128"/>
    </source>
</evidence>
<feature type="compositionally biased region" description="Acidic residues" evidence="11">
    <location>
        <begin position="153"/>
        <end position="165"/>
    </location>
</feature>
<evidence type="ECO:0000256" key="10">
    <source>
        <dbReference type="RuleBase" id="RU003423"/>
    </source>
</evidence>
<evidence type="ECO:0000256" key="1">
    <source>
        <dbReference type="ARBA" id="ARBA00001938"/>
    </source>
</evidence>
<dbReference type="GO" id="GO:0005829">
    <property type="term" value="C:cytosol"/>
    <property type="evidence" value="ECO:0007669"/>
    <property type="project" value="UniProtKB-ARBA"/>
</dbReference>
<dbReference type="CDD" id="cd06849">
    <property type="entry name" value="lipoyl_domain"/>
    <property type="match status" value="1"/>
</dbReference>
<dbReference type="Pfam" id="PF00364">
    <property type="entry name" value="Biotin_lipoyl"/>
    <property type="match status" value="1"/>
</dbReference>
<keyword evidence="4 10" id="KW-0808">Transferase</keyword>
<sequence>MVLKLGNLSNFRNLKLGGILHKKHKYSCSIGLSKYIPNERNISFLTSSCLIQNNHFDYLRQVRSIYIPSKLCGKVLPFKLSDIGEGIVEVTVKEWFVKPGDKIAQFDNICEVQSDKASVTITSRYDGIVKKLYYQVDETAFVGKVLIDIEVEDEGGSESDSDSDTEGSTKHNVDNEGSKSSSSDVVDCSMRAKAIATPAVRRIAKENNVNIQEIRGTGKDGRVLKEDILAFIDKERGSFTRSQPPPPLEQVSSYVPPRTQALQLLEKDKREQITGFKKAMVKSMENAWKIPHFSYCDEVVITELVKMKDHLKRMSETYGVKFTYMPFFIKAASLALLKYPQLNSHVDDKCEYLTTKAAHNIGIAMDTQNGLIVPNIKNVQLLSIVEITMELNRLQTLGNKGQLGLNDLKDGTFTLSNIGSIGGTYTKPIIFSPQVIIGALGKVQVLPRFDESKNLTEMHIFYVSWSADHRVIDGATVARFSNLWKAYLSSPKLLLEL</sequence>
<dbReference type="AlphaFoldDB" id="A0AAN8S7I6"/>
<evidence type="ECO:0000313" key="15">
    <source>
        <dbReference type="Proteomes" id="UP001372834"/>
    </source>
</evidence>
<dbReference type="GO" id="GO:0005759">
    <property type="term" value="C:mitochondrial matrix"/>
    <property type="evidence" value="ECO:0007669"/>
    <property type="project" value="UniProtKB-SubCell"/>
</dbReference>
<dbReference type="FunFam" id="4.10.320.10:FF:000002">
    <property type="entry name" value="Dihydrolipoamide acetyltransferase component of pyruvate dehydrogenase complex"/>
    <property type="match status" value="1"/>
</dbReference>
<dbReference type="FunFam" id="3.30.559.10:FF:000027">
    <property type="entry name" value="Dihydrolipoamide acetyltransferase component of pyruvate dehydrogenase complex"/>
    <property type="match status" value="1"/>
</dbReference>
<accession>A0AAN8S7I6</accession>
<dbReference type="SUPFAM" id="SSF51230">
    <property type="entry name" value="Single hybrid motif"/>
    <property type="match status" value="1"/>
</dbReference>
<dbReference type="Pfam" id="PF02817">
    <property type="entry name" value="E3_binding"/>
    <property type="match status" value="1"/>
</dbReference>
<reference evidence="14 15" key="1">
    <citation type="submission" date="2023-10" db="EMBL/GenBank/DDBJ databases">
        <title>Genomes of two closely related lineages of the louse Polyplax serrata with different host specificities.</title>
        <authorList>
            <person name="Martinu J."/>
            <person name="Tarabai H."/>
            <person name="Stefka J."/>
            <person name="Hypsa V."/>
        </authorList>
    </citation>
    <scope>NUCLEOTIDE SEQUENCE [LARGE SCALE GENOMIC DNA]</scope>
    <source>
        <strain evidence="14">HR10_N</strain>
    </source>
</reference>
<feature type="domain" description="Lipoyl-binding" evidence="12">
    <location>
        <begin position="75"/>
        <end position="150"/>
    </location>
</feature>
<dbReference type="GO" id="GO:0043754">
    <property type="term" value="F:dihydrolipoamide branched chain acyltransferase activity"/>
    <property type="evidence" value="ECO:0007669"/>
    <property type="project" value="UniProtKB-EC"/>
</dbReference>
<dbReference type="InterPro" id="IPR001078">
    <property type="entry name" value="2-oxoacid_DH_actylTfrase"/>
</dbReference>
<dbReference type="InterPro" id="IPR000089">
    <property type="entry name" value="Biotin_lipoyl"/>
</dbReference>
<dbReference type="SUPFAM" id="SSF52777">
    <property type="entry name" value="CoA-dependent acyltransferases"/>
    <property type="match status" value="1"/>
</dbReference>
<dbReference type="PANTHER" id="PTHR43178:SF5">
    <property type="entry name" value="LIPOAMIDE ACYLTRANSFERASE COMPONENT OF BRANCHED-CHAIN ALPHA-KETO ACID DEHYDROGENASE COMPLEX, MITOCHONDRIAL"/>
    <property type="match status" value="1"/>
</dbReference>
<dbReference type="InterPro" id="IPR050743">
    <property type="entry name" value="2-oxoacid_DH_E2_comp"/>
</dbReference>
<dbReference type="Proteomes" id="UP001372834">
    <property type="component" value="Unassembled WGS sequence"/>
</dbReference>
<keyword evidence="7" id="KW-0496">Mitochondrion</keyword>
<keyword evidence="8 10" id="KW-0012">Acyltransferase</keyword>
<feature type="region of interest" description="Disordered" evidence="11">
    <location>
        <begin position="153"/>
        <end position="185"/>
    </location>
</feature>
<comment type="catalytic activity">
    <reaction evidence="9">
        <text>N(6)-[(R)-dihydrolipoyl]-L-lysyl-[protein] + 2-methylpropanoyl-CoA = N(6)-[(R)-S(8)-2-methylpropanoyldihydrolipoyl]-L-lysyl-[protein] + CoA</text>
        <dbReference type="Rhea" id="RHEA:18865"/>
        <dbReference type="Rhea" id="RHEA-COMP:10475"/>
        <dbReference type="Rhea" id="RHEA-COMP:10497"/>
        <dbReference type="ChEBI" id="CHEBI:57287"/>
        <dbReference type="ChEBI" id="CHEBI:57338"/>
        <dbReference type="ChEBI" id="CHEBI:83100"/>
        <dbReference type="ChEBI" id="CHEBI:83142"/>
        <dbReference type="EC" id="2.3.1.168"/>
    </reaction>
    <physiologicalReaction direction="left-to-right" evidence="9">
        <dbReference type="Rhea" id="RHEA:18866"/>
    </physiologicalReaction>
</comment>
<dbReference type="PANTHER" id="PTHR43178">
    <property type="entry name" value="DIHYDROLIPOAMIDE ACETYLTRANSFERASE COMPONENT OF PYRUVATE DEHYDROGENASE COMPLEX"/>
    <property type="match status" value="1"/>
</dbReference>
<evidence type="ECO:0000256" key="4">
    <source>
        <dbReference type="ARBA" id="ARBA00022679"/>
    </source>
</evidence>
<evidence type="ECO:0000259" key="12">
    <source>
        <dbReference type="PROSITE" id="PS50968"/>
    </source>
</evidence>
<evidence type="ECO:0000256" key="8">
    <source>
        <dbReference type="ARBA" id="ARBA00023315"/>
    </source>
</evidence>
<dbReference type="Gene3D" id="2.40.50.100">
    <property type="match status" value="1"/>
</dbReference>
<evidence type="ECO:0000256" key="3">
    <source>
        <dbReference type="ARBA" id="ARBA00007317"/>
    </source>
</evidence>
<comment type="cofactor">
    <cofactor evidence="1 10">
        <name>(R)-lipoate</name>
        <dbReference type="ChEBI" id="CHEBI:83088"/>
    </cofactor>
</comment>
<dbReference type="InterPro" id="IPR023213">
    <property type="entry name" value="CAT-like_dom_sf"/>
</dbReference>
<feature type="compositionally biased region" description="Basic and acidic residues" evidence="11">
    <location>
        <begin position="167"/>
        <end position="177"/>
    </location>
</feature>
<evidence type="ECO:0000256" key="2">
    <source>
        <dbReference type="ARBA" id="ARBA00004305"/>
    </source>
</evidence>
<dbReference type="Gene3D" id="4.10.320.10">
    <property type="entry name" value="E3-binding domain"/>
    <property type="match status" value="1"/>
</dbReference>
<dbReference type="PROSITE" id="PS50968">
    <property type="entry name" value="BIOTINYL_LIPOYL"/>
    <property type="match status" value="1"/>
</dbReference>
<dbReference type="PROSITE" id="PS00189">
    <property type="entry name" value="LIPOYL"/>
    <property type="match status" value="1"/>
</dbReference>
<evidence type="ECO:0000256" key="6">
    <source>
        <dbReference type="ARBA" id="ARBA00022946"/>
    </source>
</evidence>
<dbReference type="InterPro" id="IPR004167">
    <property type="entry name" value="PSBD"/>
</dbReference>
<gene>
    <name evidence="14" type="ORF">RUM43_012022</name>
</gene>
<evidence type="ECO:0000256" key="5">
    <source>
        <dbReference type="ARBA" id="ARBA00022823"/>
    </source>
</evidence>
<evidence type="ECO:0000256" key="11">
    <source>
        <dbReference type="SAM" id="MobiDB-lite"/>
    </source>
</evidence>
<comment type="similarity">
    <text evidence="3 10">Belongs to the 2-oxoacid dehydrogenase family.</text>
</comment>
<dbReference type="Gene3D" id="3.30.559.10">
    <property type="entry name" value="Chloramphenicol acetyltransferase-like domain"/>
    <property type="match status" value="1"/>
</dbReference>
<organism evidence="14 15">
    <name type="scientific">Polyplax serrata</name>
    <name type="common">Common mouse louse</name>
    <dbReference type="NCBI Taxonomy" id="468196"/>
    <lineage>
        <taxon>Eukaryota</taxon>
        <taxon>Metazoa</taxon>
        <taxon>Ecdysozoa</taxon>
        <taxon>Arthropoda</taxon>
        <taxon>Hexapoda</taxon>
        <taxon>Insecta</taxon>
        <taxon>Pterygota</taxon>
        <taxon>Neoptera</taxon>
        <taxon>Paraneoptera</taxon>
        <taxon>Psocodea</taxon>
        <taxon>Troctomorpha</taxon>
        <taxon>Phthiraptera</taxon>
        <taxon>Anoplura</taxon>
        <taxon>Polyplacidae</taxon>
        <taxon>Polyplax</taxon>
    </lineage>
</organism>
<feature type="domain" description="Peripheral subunit-binding (PSBD)" evidence="13">
    <location>
        <begin position="195"/>
        <end position="232"/>
    </location>
</feature>
<dbReference type="EC" id="2.3.1.-" evidence="10"/>
<comment type="caution">
    <text evidence="14">The sequence shown here is derived from an EMBL/GenBank/DDBJ whole genome shotgun (WGS) entry which is preliminary data.</text>
</comment>
<comment type="subcellular location">
    <subcellularLocation>
        <location evidence="2">Mitochondrion matrix</location>
    </subcellularLocation>
</comment>
<dbReference type="Pfam" id="PF00198">
    <property type="entry name" value="2-oxoacid_dh"/>
    <property type="match status" value="1"/>
</dbReference>
<proteinExistence type="inferred from homology"/>
<keyword evidence="6" id="KW-0809">Transit peptide</keyword>
<dbReference type="InterPro" id="IPR036625">
    <property type="entry name" value="E3-bd_dom_sf"/>
</dbReference>
<dbReference type="InterPro" id="IPR011053">
    <property type="entry name" value="Single_hybrid_motif"/>
</dbReference>
<dbReference type="PROSITE" id="PS51826">
    <property type="entry name" value="PSBD"/>
    <property type="match status" value="1"/>
</dbReference>
<keyword evidence="5 10" id="KW-0450">Lipoyl</keyword>